<gene>
    <name evidence="1" type="ORF">PCOR1329_LOCUS25165</name>
</gene>
<evidence type="ECO:0000313" key="1">
    <source>
        <dbReference type="EMBL" id="CAK0824891.1"/>
    </source>
</evidence>
<protein>
    <submittedName>
        <fullName evidence="1">Uncharacterized protein</fullName>
    </submittedName>
</protein>
<feature type="non-terminal residue" evidence="1">
    <location>
        <position position="54"/>
    </location>
</feature>
<evidence type="ECO:0000313" key="2">
    <source>
        <dbReference type="Proteomes" id="UP001189429"/>
    </source>
</evidence>
<comment type="caution">
    <text evidence="1">The sequence shown here is derived from an EMBL/GenBank/DDBJ whole genome shotgun (WGS) entry which is preliminary data.</text>
</comment>
<dbReference type="EMBL" id="CAUYUJ010008772">
    <property type="protein sequence ID" value="CAK0824891.1"/>
    <property type="molecule type" value="Genomic_DNA"/>
</dbReference>
<accession>A0ABN9RZM4</accession>
<name>A0ABN9RZM4_9DINO</name>
<organism evidence="1 2">
    <name type="scientific">Prorocentrum cordatum</name>
    <dbReference type="NCBI Taxonomy" id="2364126"/>
    <lineage>
        <taxon>Eukaryota</taxon>
        <taxon>Sar</taxon>
        <taxon>Alveolata</taxon>
        <taxon>Dinophyceae</taxon>
        <taxon>Prorocentrales</taxon>
        <taxon>Prorocentraceae</taxon>
        <taxon>Prorocentrum</taxon>
    </lineage>
</organism>
<sequence length="54" mass="6204">MEQVDAKIAESEKRTEAKFKEVEVKGYIVDSSKRNEQALTRTEAKTWVESMVAQ</sequence>
<dbReference type="Proteomes" id="UP001189429">
    <property type="component" value="Unassembled WGS sequence"/>
</dbReference>
<keyword evidence="2" id="KW-1185">Reference proteome</keyword>
<proteinExistence type="predicted"/>
<reference evidence="1" key="1">
    <citation type="submission" date="2023-10" db="EMBL/GenBank/DDBJ databases">
        <authorList>
            <person name="Chen Y."/>
            <person name="Shah S."/>
            <person name="Dougan E. K."/>
            <person name="Thang M."/>
            <person name="Chan C."/>
        </authorList>
    </citation>
    <scope>NUCLEOTIDE SEQUENCE [LARGE SCALE GENOMIC DNA]</scope>
</reference>